<dbReference type="AlphaFoldDB" id="A0AAD7I730"/>
<protein>
    <recommendedName>
        <fullName evidence="3">Endonuclease/exonuclease/phosphatase domain-containing protein</fullName>
    </recommendedName>
</protein>
<comment type="caution">
    <text evidence="1">The sequence shown here is derived from an EMBL/GenBank/DDBJ whole genome shotgun (WGS) entry which is preliminary data.</text>
</comment>
<dbReference type="InterPro" id="IPR036691">
    <property type="entry name" value="Endo/exonu/phosph_ase_sf"/>
</dbReference>
<organism evidence="1 2">
    <name type="scientific">Mycena metata</name>
    <dbReference type="NCBI Taxonomy" id="1033252"/>
    <lineage>
        <taxon>Eukaryota</taxon>
        <taxon>Fungi</taxon>
        <taxon>Dikarya</taxon>
        <taxon>Basidiomycota</taxon>
        <taxon>Agaricomycotina</taxon>
        <taxon>Agaricomycetes</taxon>
        <taxon>Agaricomycetidae</taxon>
        <taxon>Agaricales</taxon>
        <taxon>Marasmiineae</taxon>
        <taxon>Mycenaceae</taxon>
        <taxon>Mycena</taxon>
    </lineage>
</organism>
<reference evidence="1" key="1">
    <citation type="submission" date="2023-03" db="EMBL/GenBank/DDBJ databases">
        <title>Massive genome expansion in bonnet fungi (Mycena s.s.) driven by repeated elements and novel gene families across ecological guilds.</title>
        <authorList>
            <consortium name="Lawrence Berkeley National Laboratory"/>
            <person name="Harder C.B."/>
            <person name="Miyauchi S."/>
            <person name="Viragh M."/>
            <person name="Kuo A."/>
            <person name="Thoen E."/>
            <person name="Andreopoulos B."/>
            <person name="Lu D."/>
            <person name="Skrede I."/>
            <person name="Drula E."/>
            <person name="Henrissat B."/>
            <person name="Morin E."/>
            <person name="Kohler A."/>
            <person name="Barry K."/>
            <person name="LaButti K."/>
            <person name="Morin E."/>
            <person name="Salamov A."/>
            <person name="Lipzen A."/>
            <person name="Mereny Z."/>
            <person name="Hegedus B."/>
            <person name="Baldrian P."/>
            <person name="Stursova M."/>
            <person name="Weitz H."/>
            <person name="Taylor A."/>
            <person name="Grigoriev I.V."/>
            <person name="Nagy L.G."/>
            <person name="Martin F."/>
            <person name="Kauserud H."/>
        </authorList>
    </citation>
    <scope>NUCLEOTIDE SEQUENCE</scope>
    <source>
        <strain evidence="1">CBHHK182m</strain>
    </source>
</reference>
<accession>A0AAD7I730</accession>
<evidence type="ECO:0008006" key="3">
    <source>
        <dbReference type="Google" id="ProtNLM"/>
    </source>
</evidence>
<dbReference type="Proteomes" id="UP001215598">
    <property type="component" value="Unassembled WGS sequence"/>
</dbReference>
<dbReference type="Gene3D" id="3.60.10.10">
    <property type="entry name" value="Endonuclease/exonuclease/phosphatase"/>
    <property type="match status" value="1"/>
</dbReference>
<dbReference type="EMBL" id="JARKIB010000127">
    <property type="protein sequence ID" value="KAJ7735347.1"/>
    <property type="molecule type" value="Genomic_DNA"/>
</dbReference>
<proteinExistence type="predicted"/>
<gene>
    <name evidence="1" type="ORF">B0H16DRAFT_1765275</name>
</gene>
<name>A0AAD7I730_9AGAR</name>
<evidence type="ECO:0000313" key="1">
    <source>
        <dbReference type="EMBL" id="KAJ7735347.1"/>
    </source>
</evidence>
<feature type="non-terminal residue" evidence="1">
    <location>
        <position position="208"/>
    </location>
</feature>
<keyword evidence="2" id="KW-1185">Reference proteome</keyword>
<evidence type="ECO:0000313" key="2">
    <source>
        <dbReference type="Proteomes" id="UP001215598"/>
    </source>
</evidence>
<sequence length="208" mass="23532">MGDLWLEEDLPVPDGMGGDMNVIEDPIDRLPHHPDHTGAVEALARFKKILELKDGWRMTNPDVKAYTYVHLATGSHSRLDRIYVSPTLFKMCRNWIIKDVAVGTDHRMVAVDIHAPGSPFKGKGRFAIPLFLLKDTDFIEHAIDKGCNVLPGNEPEVSGPAATTSLQRRFQLWKEDLQLYAQKRAKKNVGALEQKNIKLQKERDEILN</sequence>
<dbReference type="SUPFAM" id="SSF56219">
    <property type="entry name" value="DNase I-like"/>
    <property type="match status" value="1"/>
</dbReference>